<evidence type="ECO:0000313" key="2">
    <source>
        <dbReference type="Proteomes" id="UP000315295"/>
    </source>
</evidence>
<accession>A0A540LV54</accession>
<organism evidence="1 2">
    <name type="scientific">Malus baccata</name>
    <name type="common">Siberian crab apple</name>
    <name type="synonym">Pyrus baccata</name>
    <dbReference type="NCBI Taxonomy" id="106549"/>
    <lineage>
        <taxon>Eukaryota</taxon>
        <taxon>Viridiplantae</taxon>
        <taxon>Streptophyta</taxon>
        <taxon>Embryophyta</taxon>
        <taxon>Tracheophyta</taxon>
        <taxon>Spermatophyta</taxon>
        <taxon>Magnoliopsida</taxon>
        <taxon>eudicotyledons</taxon>
        <taxon>Gunneridae</taxon>
        <taxon>Pentapetalae</taxon>
        <taxon>rosids</taxon>
        <taxon>fabids</taxon>
        <taxon>Rosales</taxon>
        <taxon>Rosaceae</taxon>
        <taxon>Amygdaloideae</taxon>
        <taxon>Maleae</taxon>
        <taxon>Malus</taxon>
    </lineage>
</organism>
<evidence type="ECO:0000313" key="1">
    <source>
        <dbReference type="EMBL" id="TQD90296.1"/>
    </source>
</evidence>
<dbReference type="Proteomes" id="UP000315295">
    <property type="component" value="Unassembled WGS sequence"/>
</dbReference>
<keyword evidence="2" id="KW-1185">Reference proteome</keyword>
<name>A0A540LV54_MALBA</name>
<dbReference type="AlphaFoldDB" id="A0A540LV54"/>
<reference evidence="1 2" key="1">
    <citation type="journal article" date="2019" name="G3 (Bethesda)">
        <title>Sequencing of a Wild Apple (Malus baccata) Genome Unravels the Differences Between Cultivated and Wild Apple Species Regarding Disease Resistance and Cold Tolerance.</title>
        <authorList>
            <person name="Chen X."/>
        </authorList>
    </citation>
    <scope>NUCLEOTIDE SEQUENCE [LARGE SCALE GENOMIC DNA]</scope>
    <source>
        <strain evidence="2">cv. Shandingzi</strain>
        <tissue evidence="1">Leaves</tissue>
    </source>
</reference>
<gene>
    <name evidence="1" type="ORF">C1H46_024124</name>
</gene>
<dbReference type="EMBL" id="VIEB01000456">
    <property type="protein sequence ID" value="TQD90296.1"/>
    <property type="molecule type" value="Genomic_DNA"/>
</dbReference>
<proteinExistence type="predicted"/>
<comment type="caution">
    <text evidence="1">The sequence shown here is derived from an EMBL/GenBank/DDBJ whole genome shotgun (WGS) entry which is preliminary data.</text>
</comment>
<protein>
    <submittedName>
        <fullName evidence="1">Uncharacterized protein</fullName>
    </submittedName>
</protein>
<sequence length="102" mass="11470">MNIVDIVCRAPMFSPTRVFPTRPPSPGYLPLPAALFMGFHGLHPNSWLPSISCWLSFLCGYAREADQGRMMHLKRRCSTLDKELNDSRFTMAVADAVDVSRV</sequence>